<dbReference type="AlphaFoldDB" id="A0A0E9MZI7"/>
<dbReference type="STRING" id="1220578.FPE01S_01_15400"/>
<evidence type="ECO:0000256" key="1">
    <source>
        <dbReference type="SAM" id="Phobius"/>
    </source>
</evidence>
<evidence type="ECO:0000313" key="2">
    <source>
        <dbReference type="EMBL" id="GAO42525.1"/>
    </source>
</evidence>
<organism evidence="2 3">
    <name type="scientific">Flavihumibacter petaseus NBRC 106054</name>
    <dbReference type="NCBI Taxonomy" id="1220578"/>
    <lineage>
        <taxon>Bacteria</taxon>
        <taxon>Pseudomonadati</taxon>
        <taxon>Bacteroidota</taxon>
        <taxon>Chitinophagia</taxon>
        <taxon>Chitinophagales</taxon>
        <taxon>Chitinophagaceae</taxon>
        <taxon>Flavihumibacter</taxon>
    </lineage>
</organism>
<keyword evidence="1" id="KW-1133">Transmembrane helix</keyword>
<keyword evidence="3" id="KW-1185">Reference proteome</keyword>
<proteinExistence type="predicted"/>
<name>A0A0E9MZI7_9BACT</name>
<dbReference type="EMBL" id="BBWV01000001">
    <property type="protein sequence ID" value="GAO42525.1"/>
    <property type="molecule type" value="Genomic_DNA"/>
</dbReference>
<evidence type="ECO:0008006" key="4">
    <source>
        <dbReference type="Google" id="ProtNLM"/>
    </source>
</evidence>
<gene>
    <name evidence="2" type="ORF">FPE01S_01_15400</name>
</gene>
<keyword evidence="1" id="KW-0812">Transmembrane</keyword>
<protein>
    <recommendedName>
        <fullName evidence="4">Urease-associated protein</fullName>
    </recommendedName>
</protein>
<sequence length="220" mass="24602">MKIIGYALLGFIAFVGCYLLIAFTLSRITIDREAGANGDVAIYIMTNGVHTDLVVPVKNDQVDWSKEIRFDNTTSKDSTAQFLAMGWGDKGFYLETPTWADLKFRTAYRAAFGLGSTAIHATFYKNVTENASCRKIMVSRDQYARLATYITSSLQHDENGHAIPIKTNANYGKTDSFYEANGSYSMFRTCNSWANRGLKASGQKCCLWTAFDTGIFLKYK</sequence>
<dbReference type="PROSITE" id="PS51257">
    <property type="entry name" value="PROKAR_LIPOPROTEIN"/>
    <property type="match status" value="1"/>
</dbReference>
<dbReference type="Pfam" id="PF09601">
    <property type="entry name" value="DUF2459"/>
    <property type="match status" value="1"/>
</dbReference>
<dbReference type="Proteomes" id="UP000033121">
    <property type="component" value="Unassembled WGS sequence"/>
</dbReference>
<comment type="caution">
    <text evidence="2">The sequence shown here is derived from an EMBL/GenBank/DDBJ whole genome shotgun (WGS) entry which is preliminary data.</text>
</comment>
<evidence type="ECO:0000313" key="3">
    <source>
        <dbReference type="Proteomes" id="UP000033121"/>
    </source>
</evidence>
<dbReference type="InterPro" id="IPR011727">
    <property type="entry name" value="CHP02117"/>
</dbReference>
<accession>A0A0E9MZI7</accession>
<keyword evidence="1" id="KW-0472">Membrane</keyword>
<dbReference type="NCBIfam" id="TIGR02117">
    <property type="entry name" value="chp_urease_rgn"/>
    <property type="match status" value="1"/>
</dbReference>
<feature type="transmembrane region" description="Helical" evidence="1">
    <location>
        <begin position="6"/>
        <end position="25"/>
    </location>
</feature>
<reference evidence="2 3" key="1">
    <citation type="submission" date="2015-04" db="EMBL/GenBank/DDBJ databases">
        <title>Whole genome shotgun sequence of Flavihumibacter petaseus NBRC 106054.</title>
        <authorList>
            <person name="Miyazawa S."/>
            <person name="Hosoyama A."/>
            <person name="Hashimoto M."/>
            <person name="Noguchi M."/>
            <person name="Tsuchikane K."/>
            <person name="Ohji S."/>
            <person name="Yamazoe A."/>
            <person name="Ichikawa N."/>
            <person name="Kimura A."/>
            <person name="Fujita N."/>
        </authorList>
    </citation>
    <scope>NUCLEOTIDE SEQUENCE [LARGE SCALE GENOMIC DNA]</scope>
    <source>
        <strain evidence="2 3">NBRC 106054</strain>
    </source>
</reference>